<keyword evidence="2" id="KW-1185">Reference proteome</keyword>
<proteinExistence type="predicted"/>
<reference evidence="1 2" key="2">
    <citation type="journal article" date="2012" name="PLoS Pathog.">
        <title>Diverse lifestyles and strategies of plant pathogenesis encoded in the genomes of eighteen Dothideomycetes fungi.</title>
        <authorList>
            <person name="Ohm R.A."/>
            <person name="Feau N."/>
            <person name="Henrissat B."/>
            <person name="Schoch C.L."/>
            <person name="Horwitz B.A."/>
            <person name="Barry K.W."/>
            <person name="Condon B.J."/>
            <person name="Copeland A.C."/>
            <person name="Dhillon B."/>
            <person name="Glaser F."/>
            <person name="Hesse C.N."/>
            <person name="Kosti I."/>
            <person name="LaButti K."/>
            <person name="Lindquist E.A."/>
            <person name="Lucas S."/>
            <person name="Salamov A.A."/>
            <person name="Bradshaw R.E."/>
            <person name="Ciuffetti L."/>
            <person name="Hamelin R.C."/>
            <person name="Kema G.H.J."/>
            <person name="Lawrence C."/>
            <person name="Scott J.A."/>
            <person name="Spatafora J.W."/>
            <person name="Turgeon B.G."/>
            <person name="de Wit P.J.G.M."/>
            <person name="Zhong S."/>
            <person name="Goodwin S.B."/>
            <person name="Grigoriev I.V."/>
        </authorList>
    </citation>
    <scope>NUCLEOTIDE SEQUENCE [LARGE SCALE GENOMIC DNA]</scope>
    <source>
        <strain evidence="2">NZE10 / CBS 128990</strain>
    </source>
</reference>
<evidence type="ECO:0000313" key="1">
    <source>
        <dbReference type="EMBL" id="EME45368.1"/>
    </source>
</evidence>
<organism evidence="1 2">
    <name type="scientific">Dothistroma septosporum (strain NZE10 / CBS 128990)</name>
    <name type="common">Red band needle blight fungus</name>
    <name type="synonym">Mycosphaerella pini</name>
    <dbReference type="NCBI Taxonomy" id="675120"/>
    <lineage>
        <taxon>Eukaryota</taxon>
        <taxon>Fungi</taxon>
        <taxon>Dikarya</taxon>
        <taxon>Ascomycota</taxon>
        <taxon>Pezizomycotina</taxon>
        <taxon>Dothideomycetes</taxon>
        <taxon>Dothideomycetidae</taxon>
        <taxon>Mycosphaerellales</taxon>
        <taxon>Mycosphaerellaceae</taxon>
        <taxon>Dothistroma</taxon>
    </lineage>
</organism>
<sequence>MTRNSSPSIHSLHAKPSPRALKKHLRDLNGTWSLSKALSSGVPPALELQGFNSATRKAIIASPMSLWISQSNYPSQIFAKETTTTSIPTRTERWYPPHNGSWSEWWTTSSAGMAGGYISTRSRCKWIRGSEVEHGEGMGFLTEGLSMSGEYLIAEVECAELGWKAKQIWSVDRGRLVRRVVTSGEGEKRAETILVYNFGG</sequence>
<evidence type="ECO:0000313" key="2">
    <source>
        <dbReference type="Proteomes" id="UP000016933"/>
    </source>
</evidence>
<dbReference type="PANTHER" id="PTHR38115">
    <property type="entry name" value="LIPOCALIN-LIKE DOMAIN-CONTAINING PROTEIN"/>
    <property type="match status" value="1"/>
</dbReference>
<reference evidence="2" key="1">
    <citation type="journal article" date="2012" name="PLoS Genet.">
        <title>The genomes of the fungal plant pathogens Cladosporium fulvum and Dothistroma septosporum reveal adaptation to different hosts and lifestyles but also signatures of common ancestry.</title>
        <authorList>
            <person name="de Wit P.J.G.M."/>
            <person name="van der Burgt A."/>
            <person name="Oekmen B."/>
            <person name="Stergiopoulos I."/>
            <person name="Abd-Elsalam K.A."/>
            <person name="Aerts A.L."/>
            <person name="Bahkali A.H."/>
            <person name="Beenen H.G."/>
            <person name="Chettri P."/>
            <person name="Cox M.P."/>
            <person name="Datema E."/>
            <person name="de Vries R.P."/>
            <person name="Dhillon B."/>
            <person name="Ganley A.R."/>
            <person name="Griffiths S.A."/>
            <person name="Guo Y."/>
            <person name="Hamelin R.C."/>
            <person name="Henrissat B."/>
            <person name="Kabir M.S."/>
            <person name="Jashni M.K."/>
            <person name="Kema G."/>
            <person name="Klaubauf S."/>
            <person name="Lapidus A."/>
            <person name="Levasseur A."/>
            <person name="Lindquist E."/>
            <person name="Mehrabi R."/>
            <person name="Ohm R.A."/>
            <person name="Owen T.J."/>
            <person name="Salamov A."/>
            <person name="Schwelm A."/>
            <person name="Schijlen E."/>
            <person name="Sun H."/>
            <person name="van den Burg H.A."/>
            <person name="van Ham R.C.H.J."/>
            <person name="Zhang S."/>
            <person name="Goodwin S.B."/>
            <person name="Grigoriev I.V."/>
            <person name="Collemare J."/>
            <person name="Bradshaw R.E."/>
        </authorList>
    </citation>
    <scope>NUCLEOTIDE SEQUENCE [LARGE SCALE GENOMIC DNA]</scope>
    <source>
        <strain evidence="2">NZE10 / CBS 128990</strain>
    </source>
</reference>
<accession>N1PR00</accession>
<dbReference type="PANTHER" id="PTHR38115:SF1">
    <property type="entry name" value="LIPOCALIN-LIKE DOMAIN-CONTAINING PROTEIN"/>
    <property type="match status" value="1"/>
</dbReference>
<gene>
    <name evidence="1" type="ORF">DOTSEDRAFT_129126</name>
</gene>
<dbReference type="AlphaFoldDB" id="N1PR00"/>
<dbReference type="HOGENOM" id="CLU_1366228_0_0_1"/>
<dbReference type="OMA" id="TERWYPP"/>
<dbReference type="InterPro" id="IPR053037">
    <property type="entry name" value="Pericyclase_pydY-like"/>
</dbReference>
<dbReference type="eggNOG" id="ENOG502R8E9">
    <property type="taxonomic scope" value="Eukaryota"/>
</dbReference>
<evidence type="ECO:0008006" key="3">
    <source>
        <dbReference type="Google" id="ProtNLM"/>
    </source>
</evidence>
<protein>
    <recommendedName>
        <fullName evidence="3">Lipocalin-like domain-containing protein</fullName>
    </recommendedName>
</protein>
<name>N1PR00_DOTSN</name>
<dbReference type="EMBL" id="KB446538">
    <property type="protein sequence ID" value="EME45368.1"/>
    <property type="molecule type" value="Genomic_DNA"/>
</dbReference>
<dbReference type="Proteomes" id="UP000016933">
    <property type="component" value="Unassembled WGS sequence"/>
</dbReference>
<dbReference type="OrthoDB" id="425354at2759"/>